<dbReference type="STRING" id="933084.A0A067Q4Q9"/>
<evidence type="ECO:0000313" key="3">
    <source>
        <dbReference type="Proteomes" id="UP000027265"/>
    </source>
</evidence>
<gene>
    <name evidence="2" type="ORF">JAAARDRAFT_527256</name>
</gene>
<protein>
    <submittedName>
        <fullName evidence="2">Uncharacterized protein</fullName>
    </submittedName>
</protein>
<dbReference type="InParanoid" id="A0A067Q4Q9"/>
<sequence>MPLDIDDDPFVPGVDDVLADTPSSSRQRGDKSKEKNGGPYLPTYPLIDAFVALSIDPVATVQALEDPVALAEAEKLPCKTYIGLVDNYSGLPSPYDPFTRTSICLVGQGLPPHSEEYFSQPSMSIPLSPGAEHPLGRDPLKLTNLLPWPNCYVYTCWKVVVRVRSARYDDRLIVSKISDNSQGFRKAYFVTGDRDAQWKLENASRSSARLVEKTSSHATQDLPDAGPDWQAVYAQLAASHVDQDVEVQSCTGSRGDSATWLPSSDVDDASNDEHMIGVMAAMLSLNSTPSVMIAVDAWYDLSKVPAIPDPQGFLGERKALDE</sequence>
<proteinExistence type="predicted"/>
<evidence type="ECO:0000256" key="1">
    <source>
        <dbReference type="SAM" id="MobiDB-lite"/>
    </source>
</evidence>
<dbReference type="AlphaFoldDB" id="A0A067Q4Q9"/>
<dbReference type="EMBL" id="KL197712">
    <property type="protein sequence ID" value="KDQ61944.1"/>
    <property type="molecule type" value="Genomic_DNA"/>
</dbReference>
<dbReference type="HOGENOM" id="CLU_930858_0_0_1"/>
<accession>A0A067Q4Q9</accession>
<feature type="compositionally biased region" description="Basic and acidic residues" evidence="1">
    <location>
        <begin position="27"/>
        <end position="36"/>
    </location>
</feature>
<name>A0A067Q4Q9_9AGAM</name>
<organism evidence="2 3">
    <name type="scientific">Jaapia argillacea MUCL 33604</name>
    <dbReference type="NCBI Taxonomy" id="933084"/>
    <lineage>
        <taxon>Eukaryota</taxon>
        <taxon>Fungi</taxon>
        <taxon>Dikarya</taxon>
        <taxon>Basidiomycota</taxon>
        <taxon>Agaricomycotina</taxon>
        <taxon>Agaricomycetes</taxon>
        <taxon>Agaricomycetidae</taxon>
        <taxon>Jaapiales</taxon>
        <taxon>Jaapiaceae</taxon>
        <taxon>Jaapia</taxon>
    </lineage>
</organism>
<reference evidence="3" key="1">
    <citation type="journal article" date="2014" name="Proc. Natl. Acad. Sci. U.S.A.">
        <title>Extensive sampling of basidiomycete genomes demonstrates inadequacy of the white-rot/brown-rot paradigm for wood decay fungi.</title>
        <authorList>
            <person name="Riley R."/>
            <person name="Salamov A.A."/>
            <person name="Brown D.W."/>
            <person name="Nagy L.G."/>
            <person name="Floudas D."/>
            <person name="Held B.W."/>
            <person name="Levasseur A."/>
            <person name="Lombard V."/>
            <person name="Morin E."/>
            <person name="Otillar R."/>
            <person name="Lindquist E.A."/>
            <person name="Sun H."/>
            <person name="LaButti K.M."/>
            <person name="Schmutz J."/>
            <person name="Jabbour D."/>
            <person name="Luo H."/>
            <person name="Baker S.E."/>
            <person name="Pisabarro A.G."/>
            <person name="Walton J.D."/>
            <person name="Blanchette R.A."/>
            <person name="Henrissat B."/>
            <person name="Martin F."/>
            <person name="Cullen D."/>
            <person name="Hibbett D.S."/>
            <person name="Grigoriev I.V."/>
        </authorList>
    </citation>
    <scope>NUCLEOTIDE SEQUENCE [LARGE SCALE GENOMIC DNA]</scope>
    <source>
        <strain evidence="3">MUCL 33604</strain>
    </source>
</reference>
<keyword evidence="3" id="KW-1185">Reference proteome</keyword>
<dbReference type="OrthoDB" id="2930792at2759"/>
<feature type="region of interest" description="Disordered" evidence="1">
    <location>
        <begin position="1"/>
        <end position="39"/>
    </location>
</feature>
<dbReference type="Proteomes" id="UP000027265">
    <property type="component" value="Unassembled WGS sequence"/>
</dbReference>
<evidence type="ECO:0000313" key="2">
    <source>
        <dbReference type="EMBL" id="KDQ61944.1"/>
    </source>
</evidence>